<feature type="transmembrane region" description="Helical" evidence="5">
    <location>
        <begin position="146"/>
        <end position="166"/>
    </location>
</feature>
<proteinExistence type="predicted"/>
<evidence type="ECO:0000256" key="3">
    <source>
        <dbReference type="ARBA" id="ARBA00022989"/>
    </source>
</evidence>
<gene>
    <name evidence="6" type="ORF">SM116_14035</name>
</gene>
<keyword evidence="3 5" id="KW-1133">Transmembrane helix</keyword>
<reference evidence="6 7" key="1">
    <citation type="submission" date="2023-11" db="EMBL/GenBank/DDBJ databases">
        <title>Genome sequence of Microbacterium rhizosphaerae KACC 19337.</title>
        <authorList>
            <person name="Choi H."/>
            <person name="Kim S."/>
            <person name="Kim Y."/>
            <person name="Kwon S.-W."/>
            <person name="Heo J."/>
        </authorList>
    </citation>
    <scope>NUCLEOTIDE SEQUENCE [LARGE SCALE GENOMIC DNA]</scope>
    <source>
        <strain evidence="6 7">KACC 19337</strain>
    </source>
</reference>
<feature type="transmembrane region" description="Helical" evidence="5">
    <location>
        <begin position="116"/>
        <end position="140"/>
    </location>
</feature>
<evidence type="ECO:0000313" key="6">
    <source>
        <dbReference type="EMBL" id="WPR88874.1"/>
    </source>
</evidence>
<feature type="transmembrane region" description="Helical" evidence="5">
    <location>
        <begin position="77"/>
        <end position="95"/>
    </location>
</feature>
<feature type="transmembrane region" description="Helical" evidence="5">
    <location>
        <begin position="36"/>
        <end position="57"/>
    </location>
</feature>
<evidence type="ECO:0000256" key="4">
    <source>
        <dbReference type="ARBA" id="ARBA00023136"/>
    </source>
</evidence>
<keyword evidence="4 5" id="KW-0472">Membrane</keyword>
<dbReference type="PANTHER" id="PTHR11040:SF205">
    <property type="entry name" value="ZINC TRANSPORTER ZUPT"/>
    <property type="match status" value="1"/>
</dbReference>
<feature type="transmembrane region" description="Helical" evidence="5">
    <location>
        <begin position="6"/>
        <end position="24"/>
    </location>
</feature>
<evidence type="ECO:0000256" key="5">
    <source>
        <dbReference type="SAM" id="Phobius"/>
    </source>
</evidence>
<evidence type="ECO:0000313" key="7">
    <source>
        <dbReference type="Proteomes" id="UP001323798"/>
    </source>
</evidence>
<dbReference type="Proteomes" id="UP001323798">
    <property type="component" value="Chromosome"/>
</dbReference>
<name>A0ABZ0SHY0_9MICO</name>
<dbReference type="RefSeq" id="WP_320941591.1">
    <property type="nucleotide sequence ID" value="NZ_BAABEU010000005.1"/>
</dbReference>
<feature type="transmembrane region" description="Helical" evidence="5">
    <location>
        <begin position="187"/>
        <end position="209"/>
    </location>
</feature>
<dbReference type="InterPro" id="IPR003689">
    <property type="entry name" value="ZIP"/>
</dbReference>
<dbReference type="EMBL" id="CP139368">
    <property type="protein sequence ID" value="WPR88874.1"/>
    <property type="molecule type" value="Genomic_DNA"/>
</dbReference>
<comment type="subcellular location">
    <subcellularLocation>
        <location evidence="1">Membrane</location>
        <topology evidence="1">Multi-pass membrane protein</topology>
    </subcellularLocation>
</comment>
<sequence length="268" mass="27826">MPLPAVLLLGFIAGATIVLGMPLGRMRSTAPSLRTMLNAIAAGILLFIFWDVLAHAWEPIDTGLGDLHAGKGDMGAVLGLGLLFAAGLAVGLLGLTWYERWMVRRSGDEHLSPRRLALLIAVGIGLHNFAEGLAIGQSAASGELQLAIVLVIGFALHNATEGFGIVAPLAADVDEHGHRRIPSWAQLLLLALIGGGPTVLGTWVGTFFISDVVSVLFLTLAAGSILYVVLQMIGIGMRARRGDLVAYGVLIGLIAGFVTDAIVTAGGA</sequence>
<protein>
    <submittedName>
        <fullName evidence="6">ZIP family metal transporter</fullName>
    </submittedName>
</protein>
<evidence type="ECO:0000256" key="1">
    <source>
        <dbReference type="ARBA" id="ARBA00004141"/>
    </source>
</evidence>
<accession>A0ABZ0SHY0</accession>
<dbReference type="Pfam" id="PF02535">
    <property type="entry name" value="Zip"/>
    <property type="match status" value="1"/>
</dbReference>
<evidence type="ECO:0000256" key="2">
    <source>
        <dbReference type="ARBA" id="ARBA00022692"/>
    </source>
</evidence>
<feature type="transmembrane region" description="Helical" evidence="5">
    <location>
        <begin position="244"/>
        <end position="265"/>
    </location>
</feature>
<feature type="transmembrane region" description="Helical" evidence="5">
    <location>
        <begin position="215"/>
        <end position="237"/>
    </location>
</feature>
<organism evidence="6 7">
    <name type="scientific">Microbacterium rhizosphaerae</name>
    <dbReference type="NCBI Taxonomy" id="1678237"/>
    <lineage>
        <taxon>Bacteria</taxon>
        <taxon>Bacillati</taxon>
        <taxon>Actinomycetota</taxon>
        <taxon>Actinomycetes</taxon>
        <taxon>Micrococcales</taxon>
        <taxon>Microbacteriaceae</taxon>
        <taxon>Microbacterium</taxon>
    </lineage>
</organism>
<keyword evidence="7" id="KW-1185">Reference proteome</keyword>
<keyword evidence="2 5" id="KW-0812">Transmembrane</keyword>
<dbReference type="PANTHER" id="PTHR11040">
    <property type="entry name" value="ZINC/IRON TRANSPORTER"/>
    <property type="match status" value="1"/>
</dbReference>